<organism evidence="2 3">
    <name type="scientific">Mucilaginibacter agri</name>
    <dbReference type="NCBI Taxonomy" id="2695265"/>
    <lineage>
        <taxon>Bacteria</taxon>
        <taxon>Pseudomonadati</taxon>
        <taxon>Bacteroidota</taxon>
        <taxon>Sphingobacteriia</taxon>
        <taxon>Sphingobacteriales</taxon>
        <taxon>Sphingobacteriaceae</taxon>
        <taxon>Mucilaginibacter</taxon>
    </lineage>
</organism>
<gene>
    <name evidence="2" type="ORF">GSY63_00370</name>
</gene>
<reference evidence="2" key="1">
    <citation type="submission" date="2020-01" db="EMBL/GenBank/DDBJ databases">
        <authorList>
            <person name="Seo Y.L."/>
        </authorList>
    </citation>
    <scope>NUCLEOTIDE SEQUENCE</scope>
    <source>
        <strain evidence="2">R11</strain>
    </source>
</reference>
<protein>
    <recommendedName>
        <fullName evidence="4">LTXXQ motif family protein</fullName>
    </recommendedName>
</protein>
<evidence type="ECO:0008006" key="4">
    <source>
        <dbReference type="Google" id="ProtNLM"/>
    </source>
</evidence>
<evidence type="ECO:0000256" key="1">
    <source>
        <dbReference type="SAM" id="SignalP"/>
    </source>
</evidence>
<keyword evidence="1" id="KW-0732">Signal</keyword>
<proteinExistence type="predicted"/>
<dbReference type="AlphaFoldDB" id="A0A965ZB56"/>
<dbReference type="Proteomes" id="UP000638732">
    <property type="component" value="Unassembled WGS sequence"/>
</dbReference>
<name>A0A965ZB56_9SPHI</name>
<reference evidence="2" key="2">
    <citation type="submission" date="2020-10" db="EMBL/GenBank/DDBJ databases">
        <title>Mucilaginibacter sp. nov., isolated from soil.</title>
        <authorList>
            <person name="Jeon C.O."/>
        </authorList>
    </citation>
    <scope>NUCLEOTIDE SEQUENCE</scope>
    <source>
        <strain evidence="2">R11</strain>
    </source>
</reference>
<feature type="chain" id="PRO_5038006564" description="LTXXQ motif family protein" evidence="1">
    <location>
        <begin position="20"/>
        <end position="122"/>
    </location>
</feature>
<sequence length="122" mass="14183">MKKLIILCGFISIMNVACAQQMQKTPNQRAEHKTLLLQKQLSLNKEQARKVKVIMLEQAVRIDSLKANRQAEKRNRRLTKRQIIAQTDGRMEKILSADQEATYLKWKELKKAKHSRNGKQAD</sequence>
<evidence type="ECO:0000313" key="2">
    <source>
        <dbReference type="EMBL" id="NCD67803.1"/>
    </source>
</evidence>
<evidence type="ECO:0000313" key="3">
    <source>
        <dbReference type="Proteomes" id="UP000638732"/>
    </source>
</evidence>
<dbReference type="EMBL" id="WWEO01000026">
    <property type="protein sequence ID" value="NCD67803.1"/>
    <property type="molecule type" value="Genomic_DNA"/>
</dbReference>
<dbReference type="RefSeq" id="WP_166091348.1">
    <property type="nucleotide sequence ID" value="NZ_WWEO01000026.1"/>
</dbReference>
<comment type="caution">
    <text evidence="2">The sequence shown here is derived from an EMBL/GenBank/DDBJ whole genome shotgun (WGS) entry which is preliminary data.</text>
</comment>
<keyword evidence="3" id="KW-1185">Reference proteome</keyword>
<feature type="signal peptide" evidence="1">
    <location>
        <begin position="1"/>
        <end position="19"/>
    </location>
</feature>
<accession>A0A965ZB56</accession>